<accession>A0A8G0KSV5</accession>
<reference evidence="1" key="1">
    <citation type="submission" date="2020-12" db="EMBL/GenBank/DDBJ databases">
        <title>Genome sequencing of genetic groups of Flavobacterium columnare.</title>
        <authorList>
            <person name="Waldbieser G.C."/>
            <person name="Griffin M.J."/>
            <person name="LaFrentz B.R."/>
        </authorList>
    </citation>
    <scope>NUCLEOTIDE SEQUENCE</scope>
    <source>
        <strain evidence="1">90-106</strain>
    </source>
</reference>
<gene>
    <name evidence="1" type="ORF">JJC05_04705</name>
</gene>
<name>A0A8G0KSV5_9FLAO</name>
<sequence>MQEPIISGETDGIIESRSTLLMNCLFNKRGNVTSTLKMRDGRTYVTRIYIPCYAGDSPITTASARLDLNQPISTNEKCKVYPTYISQNEEIINLECENYEEIKTIVLVNTIGQRFELKFDKTAKKIYLPTNMKNGMYYINLEKYQTENSVYKILVK</sequence>
<dbReference type="AlphaFoldDB" id="A0A8G0KSV5"/>
<dbReference type="Proteomes" id="UP000824721">
    <property type="component" value="Chromosome"/>
</dbReference>
<protein>
    <submittedName>
        <fullName evidence="1">Uncharacterized protein</fullName>
    </submittedName>
</protein>
<dbReference type="KEGG" id="fdv:JJC05_04705"/>
<organism evidence="1">
    <name type="scientific">Flavobacterium columnare</name>
    <dbReference type="NCBI Taxonomy" id="996"/>
    <lineage>
        <taxon>Bacteria</taxon>
        <taxon>Pseudomonadati</taxon>
        <taxon>Bacteroidota</taxon>
        <taxon>Flavobacteriia</taxon>
        <taxon>Flavobacteriales</taxon>
        <taxon>Flavobacteriaceae</taxon>
        <taxon>Flavobacterium</taxon>
    </lineage>
</organism>
<proteinExistence type="predicted"/>
<dbReference type="EMBL" id="CP067378">
    <property type="protein sequence ID" value="QYS89572.1"/>
    <property type="molecule type" value="Genomic_DNA"/>
</dbReference>
<evidence type="ECO:0000313" key="1">
    <source>
        <dbReference type="EMBL" id="QYS89572.1"/>
    </source>
</evidence>